<dbReference type="InterPro" id="IPR006740">
    <property type="entry name" value="DUF604"/>
</dbReference>
<keyword evidence="2" id="KW-1185">Reference proteome</keyword>
<dbReference type="Proteomes" id="UP001229421">
    <property type="component" value="Unassembled WGS sequence"/>
</dbReference>
<organism evidence="1 2">
    <name type="scientific">Tagetes erecta</name>
    <name type="common">African marigold</name>
    <dbReference type="NCBI Taxonomy" id="13708"/>
    <lineage>
        <taxon>Eukaryota</taxon>
        <taxon>Viridiplantae</taxon>
        <taxon>Streptophyta</taxon>
        <taxon>Embryophyta</taxon>
        <taxon>Tracheophyta</taxon>
        <taxon>Spermatophyta</taxon>
        <taxon>Magnoliopsida</taxon>
        <taxon>eudicotyledons</taxon>
        <taxon>Gunneridae</taxon>
        <taxon>Pentapetalae</taxon>
        <taxon>asterids</taxon>
        <taxon>campanulids</taxon>
        <taxon>Asterales</taxon>
        <taxon>Asteraceae</taxon>
        <taxon>Asteroideae</taxon>
        <taxon>Heliantheae alliance</taxon>
        <taxon>Tageteae</taxon>
        <taxon>Tagetes</taxon>
    </lineage>
</organism>
<dbReference type="AlphaFoldDB" id="A0AAD8KWV8"/>
<dbReference type="EMBL" id="JAUHHV010000004">
    <property type="protein sequence ID" value="KAK1428616.1"/>
    <property type="molecule type" value="Genomic_DNA"/>
</dbReference>
<evidence type="ECO:0000313" key="2">
    <source>
        <dbReference type="Proteomes" id="UP001229421"/>
    </source>
</evidence>
<gene>
    <name evidence="1" type="ORF">QVD17_17455</name>
</gene>
<dbReference type="Gene3D" id="3.90.550.50">
    <property type="match status" value="1"/>
</dbReference>
<name>A0AAD8KWV8_TARER</name>
<dbReference type="Pfam" id="PF04646">
    <property type="entry name" value="DUF604"/>
    <property type="match status" value="1"/>
</dbReference>
<dbReference type="PANTHER" id="PTHR10811">
    <property type="entry name" value="FRINGE-RELATED"/>
    <property type="match status" value="1"/>
</dbReference>
<sequence length="481" mass="54631">MSILKIVPANIKDICLIISTFCVFYLLSHHPLTTLTPIPTITVVTPPATTTTTVVTPPATTTIRHLLFSIASSTKSYSIRKPYLRLWYKPNSTKAFIFLDRPVSTASNSDSDTPPVIISSDTSRFPYTFPKGLRSAIRVARIVKEAVELQSNNDDGDDDDIRWYVFGDDDTVFFTDNLVRVLSKYDHNQWFYIGSRSESYEQNAQHSFDMAFGGGGFVISRSLARVLARVLDSCLMRYAHVYGSDSRVYSCLSELGVELTHEPGFHQVDVRGDLFGILAAHPLSPLLSLHHFDIIDPLFPGLTKLESVKHLFEAVDHDPGRILQQSVCYDSSKSITVSVSWGYVVQVFEGNQLLPDLIRVQKTFTSWRRKENFFSSLHMFNVRDYGKDPCKNPDLFFFDGVVPEENMYSTLYKRKKSTNCTRSNAIRDLINVKVFSQKLDADTQQMSFLRRQCCEILPPYSETMVIALRRCEMDELIAMNP</sequence>
<comment type="caution">
    <text evidence="1">The sequence shown here is derived from an EMBL/GenBank/DDBJ whole genome shotgun (WGS) entry which is preliminary data.</text>
</comment>
<dbReference type="FunFam" id="3.90.550.50:FF:000038">
    <property type="entry name" value="Predicted protein"/>
    <property type="match status" value="1"/>
</dbReference>
<evidence type="ECO:0000313" key="1">
    <source>
        <dbReference type="EMBL" id="KAK1428616.1"/>
    </source>
</evidence>
<protein>
    <submittedName>
        <fullName evidence="1">Uncharacterized protein</fullName>
    </submittedName>
</protein>
<proteinExistence type="predicted"/>
<accession>A0AAD8KWV8</accession>
<reference evidence="1" key="1">
    <citation type="journal article" date="2023" name="bioRxiv">
        <title>Improved chromosome-level genome assembly for marigold (Tagetes erecta).</title>
        <authorList>
            <person name="Jiang F."/>
            <person name="Yuan L."/>
            <person name="Wang S."/>
            <person name="Wang H."/>
            <person name="Xu D."/>
            <person name="Wang A."/>
            <person name="Fan W."/>
        </authorList>
    </citation>
    <scope>NUCLEOTIDE SEQUENCE</scope>
    <source>
        <strain evidence="1">WSJ</strain>
        <tissue evidence="1">Leaf</tissue>
    </source>
</reference>